<dbReference type="GO" id="GO:0005886">
    <property type="term" value="C:plasma membrane"/>
    <property type="evidence" value="ECO:0007669"/>
    <property type="project" value="UniProtKB-SubCell"/>
</dbReference>
<feature type="transmembrane region" description="Helical" evidence="10">
    <location>
        <begin position="47"/>
        <end position="64"/>
    </location>
</feature>
<evidence type="ECO:0000256" key="7">
    <source>
        <dbReference type="ARBA" id="ARBA00022737"/>
    </source>
</evidence>
<dbReference type="GO" id="GO:0051119">
    <property type="term" value="F:sugar transmembrane transporter activity"/>
    <property type="evidence" value="ECO:0007669"/>
    <property type="project" value="InterPro"/>
</dbReference>
<dbReference type="AlphaFoldDB" id="A0A812UFW4"/>
<evidence type="ECO:0000256" key="6">
    <source>
        <dbReference type="ARBA" id="ARBA00022692"/>
    </source>
</evidence>
<feature type="transmembrane region" description="Helical" evidence="10">
    <location>
        <begin position="103"/>
        <end position="121"/>
    </location>
</feature>
<dbReference type="Pfam" id="PF03083">
    <property type="entry name" value="MtN3_slv"/>
    <property type="match status" value="2"/>
</dbReference>
<keyword evidence="6 10" id="KW-0812">Transmembrane</keyword>
<dbReference type="PANTHER" id="PTHR10791:SF30">
    <property type="entry name" value="SUGAR TRANSPORTER SWEET1"/>
    <property type="match status" value="1"/>
</dbReference>
<evidence type="ECO:0000256" key="3">
    <source>
        <dbReference type="ARBA" id="ARBA00022448"/>
    </source>
</evidence>
<dbReference type="Proteomes" id="UP000604046">
    <property type="component" value="Unassembled WGS sequence"/>
</dbReference>
<feature type="transmembrane region" description="Helical" evidence="10">
    <location>
        <begin position="70"/>
        <end position="91"/>
    </location>
</feature>
<accession>A0A812UFW4</accession>
<evidence type="ECO:0000256" key="1">
    <source>
        <dbReference type="ARBA" id="ARBA00004651"/>
    </source>
</evidence>
<name>A0A812UFW4_9DINO</name>
<evidence type="ECO:0000256" key="9">
    <source>
        <dbReference type="ARBA" id="ARBA00023136"/>
    </source>
</evidence>
<dbReference type="InterPro" id="IPR004316">
    <property type="entry name" value="SWEET_rpt"/>
</dbReference>
<comment type="similarity">
    <text evidence="2">Belongs to the SWEET sugar transporter family.</text>
</comment>
<gene>
    <name evidence="11" type="primary">SWEET10</name>
    <name evidence="11" type="ORF">SNAT2548_LOCUS31977</name>
</gene>
<feature type="transmembrane region" description="Helical" evidence="10">
    <location>
        <begin position="162"/>
        <end position="183"/>
    </location>
</feature>
<dbReference type="EMBL" id="CAJNDS010002686">
    <property type="protein sequence ID" value="CAE7564860.1"/>
    <property type="molecule type" value="Genomic_DNA"/>
</dbReference>
<reference evidence="11" key="1">
    <citation type="submission" date="2021-02" db="EMBL/GenBank/DDBJ databases">
        <authorList>
            <person name="Dougan E. K."/>
            <person name="Rhodes N."/>
            <person name="Thang M."/>
            <person name="Chan C."/>
        </authorList>
    </citation>
    <scope>NUCLEOTIDE SEQUENCE</scope>
</reference>
<sequence>MLKDLSPYLAYAAAVATLCFLLSPLLEVQRLQRSKGETLRDVCPMNLLLMLVNSALWLWYAIFFPLPPLVLSNTIGLAACCYSLSICWFYARHRREQTWGRATLTRTLLSFAAIFLALVYAASSSSHVQQVGYMAMVVSILSYGAPLAVLSRVVVGRCSRPLPAAQCFLALSCSFLWLCVGVIERSIPLIFPNVCGLFLAMLQLFLIWLYPRTEHTEFSKGLEGLGKTLLANSHSQKQQIQLEKVARITWEDQYLKSLRRGRKSLRHSKNSSAATSHQPFFLVGICTDAD</sequence>
<evidence type="ECO:0000256" key="10">
    <source>
        <dbReference type="SAM" id="Phobius"/>
    </source>
</evidence>
<evidence type="ECO:0000256" key="8">
    <source>
        <dbReference type="ARBA" id="ARBA00022989"/>
    </source>
</evidence>
<dbReference type="OrthoDB" id="409725at2759"/>
<keyword evidence="9 10" id="KW-0472">Membrane</keyword>
<feature type="transmembrane region" description="Helical" evidence="10">
    <location>
        <begin position="133"/>
        <end position="155"/>
    </location>
</feature>
<evidence type="ECO:0000256" key="2">
    <source>
        <dbReference type="ARBA" id="ARBA00007809"/>
    </source>
</evidence>
<organism evidence="11 12">
    <name type="scientific">Symbiodinium natans</name>
    <dbReference type="NCBI Taxonomy" id="878477"/>
    <lineage>
        <taxon>Eukaryota</taxon>
        <taxon>Sar</taxon>
        <taxon>Alveolata</taxon>
        <taxon>Dinophyceae</taxon>
        <taxon>Suessiales</taxon>
        <taxon>Symbiodiniaceae</taxon>
        <taxon>Symbiodinium</taxon>
    </lineage>
</organism>
<keyword evidence="3" id="KW-0813">Transport</keyword>
<comment type="caution">
    <text evidence="11">The sequence shown here is derived from an EMBL/GenBank/DDBJ whole genome shotgun (WGS) entry which is preliminary data.</text>
</comment>
<keyword evidence="12" id="KW-1185">Reference proteome</keyword>
<keyword evidence="5" id="KW-0762">Sugar transport</keyword>
<proteinExistence type="inferred from homology"/>
<evidence type="ECO:0000256" key="4">
    <source>
        <dbReference type="ARBA" id="ARBA00022475"/>
    </source>
</evidence>
<protein>
    <submittedName>
        <fullName evidence="11">SWEET10 protein</fullName>
    </submittedName>
</protein>
<dbReference type="InterPro" id="IPR047664">
    <property type="entry name" value="SWEET"/>
</dbReference>
<dbReference type="Gene3D" id="1.20.1280.290">
    <property type="match status" value="2"/>
</dbReference>
<evidence type="ECO:0000256" key="5">
    <source>
        <dbReference type="ARBA" id="ARBA00022597"/>
    </source>
</evidence>
<keyword evidence="8 10" id="KW-1133">Transmembrane helix</keyword>
<comment type="subcellular location">
    <subcellularLocation>
        <location evidence="1">Cell membrane</location>
        <topology evidence="1">Multi-pass membrane protein</topology>
    </subcellularLocation>
</comment>
<keyword evidence="4" id="KW-1003">Cell membrane</keyword>
<feature type="transmembrane region" description="Helical" evidence="10">
    <location>
        <begin position="6"/>
        <end position="26"/>
    </location>
</feature>
<feature type="transmembrane region" description="Helical" evidence="10">
    <location>
        <begin position="189"/>
        <end position="210"/>
    </location>
</feature>
<keyword evidence="7" id="KW-0677">Repeat</keyword>
<evidence type="ECO:0000313" key="12">
    <source>
        <dbReference type="Proteomes" id="UP000604046"/>
    </source>
</evidence>
<dbReference type="PANTHER" id="PTHR10791">
    <property type="entry name" value="RAG1-ACTIVATING PROTEIN 1"/>
    <property type="match status" value="1"/>
</dbReference>
<evidence type="ECO:0000313" key="11">
    <source>
        <dbReference type="EMBL" id="CAE7564860.1"/>
    </source>
</evidence>